<dbReference type="SMART" id="SM00900">
    <property type="entry name" value="FMN_bind"/>
    <property type="match status" value="2"/>
</dbReference>
<feature type="signal peptide" evidence="2">
    <location>
        <begin position="1"/>
        <end position="21"/>
    </location>
</feature>
<accession>A0A242JVP2</accession>
<feature type="domain" description="FMN-binding" evidence="3">
    <location>
        <begin position="200"/>
        <end position="296"/>
    </location>
</feature>
<dbReference type="InterPro" id="IPR007329">
    <property type="entry name" value="FMN-bd"/>
</dbReference>
<dbReference type="Gene3D" id="3.90.1010.20">
    <property type="match status" value="2"/>
</dbReference>
<feature type="compositionally biased region" description="Low complexity" evidence="1">
    <location>
        <begin position="30"/>
        <end position="48"/>
    </location>
</feature>
<evidence type="ECO:0000256" key="2">
    <source>
        <dbReference type="SAM" id="SignalP"/>
    </source>
</evidence>
<dbReference type="InterPro" id="IPR049652">
    <property type="entry name" value="PplA-like"/>
</dbReference>
<feature type="region of interest" description="Disordered" evidence="1">
    <location>
        <begin position="227"/>
        <end position="247"/>
    </location>
</feature>
<dbReference type="EMBL" id="NGMO01000005">
    <property type="protein sequence ID" value="OTP06964.1"/>
    <property type="molecule type" value="Genomic_DNA"/>
</dbReference>
<proteinExistence type="predicted"/>
<evidence type="ECO:0000313" key="4">
    <source>
        <dbReference type="EMBL" id="OTP06964.1"/>
    </source>
</evidence>
<keyword evidence="2" id="KW-0732">Signal</keyword>
<sequence>MKKNRFITGVAVLAFSTLMLGACGSDNKDSANSSSSEASSAQSSTAESKTTESSKEVVAGGKLQDGTYKLEEKNYSNGYRAVFEMIVKDGKITESNFDYVNEDGKSKTEDADYNKNMEAKSGTSPEKFIPELNEQFVTVQNAGDVEVVTGATHSSESFQNYAQQLIQAAQAGNTETIEINNGGDLQDGTYKLEEKNYSNGYRVQFELTVADGKITASNFDYIDADGKSKQDDTQYNENMKAKSGTEPKTYIPELNDELVRVMSEDDASPADVEVVTGATHSSHSFIMYAQQLVNAAENGNTETIEVDNIVTK</sequence>
<dbReference type="NCBIfam" id="NF041941">
    <property type="entry name" value="lipo_FMN_PplA"/>
    <property type="match status" value="1"/>
</dbReference>
<evidence type="ECO:0000313" key="5">
    <source>
        <dbReference type="Proteomes" id="UP000194933"/>
    </source>
</evidence>
<keyword evidence="5" id="KW-1185">Reference proteome</keyword>
<dbReference type="STRING" id="1987383.A5844_002670"/>
<evidence type="ECO:0000259" key="3">
    <source>
        <dbReference type="SMART" id="SM00900"/>
    </source>
</evidence>
<dbReference type="Pfam" id="PF04205">
    <property type="entry name" value="FMN_bind"/>
    <property type="match status" value="2"/>
</dbReference>
<dbReference type="RefSeq" id="WP_086285678.1">
    <property type="nucleotide sequence ID" value="NZ_NGMO01000005.1"/>
</dbReference>
<dbReference type="GO" id="GO:0016020">
    <property type="term" value="C:membrane"/>
    <property type="evidence" value="ECO:0007669"/>
    <property type="project" value="InterPro"/>
</dbReference>
<feature type="domain" description="FMN-binding" evidence="3">
    <location>
        <begin position="78"/>
        <end position="169"/>
    </location>
</feature>
<protein>
    <submittedName>
        <fullName evidence="4">FMN-binding protein</fullName>
    </submittedName>
</protein>
<name>A0A242JVP2_9ENTE</name>
<dbReference type="GO" id="GO:0010181">
    <property type="term" value="F:FMN binding"/>
    <property type="evidence" value="ECO:0007669"/>
    <property type="project" value="InterPro"/>
</dbReference>
<dbReference type="Proteomes" id="UP000194933">
    <property type="component" value="Unassembled WGS sequence"/>
</dbReference>
<dbReference type="AlphaFoldDB" id="A0A242JVP2"/>
<reference evidence="4 5" key="1">
    <citation type="submission" date="2017-05" db="EMBL/GenBank/DDBJ databases">
        <title>The Genome Sequence of Enterococcus sp. 10A9_DIV0425.</title>
        <authorList>
            <consortium name="The Broad Institute Genomics Platform"/>
            <consortium name="The Broad Institute Genomic Center for Infectious Diseases"/>
            <person name="Earl A."/>
            <person name="Manson A."/>
            <person name="Schwartman J."/>
            <person name="Gilmore M."/>
            <person name="Abouelleil A."/>
            <person name="Cao P."/>
            <person name="Chapman S."/>
            <person name="Cusick C."/>
            <person name="Shea T."/>
            <person name="Young S."/>
            <person name="Neafsey D."/>
            <person name="Nusbaum C."/>
            <person name="Birren B."/>
        </authorList>
    </citation>
    <scope>NUCLEOTIDE SEQUENCE [LARGE SCALE GENOMIC DNA]</scope>
    <source>
        <strain evidence="4 5">10A9_DIV0425</strain>
    </source>
</reference>
<feature type="region of interest" description="Disordered" evidence="1">
    <location>
        <begin position="26"/>
        <end position="60"/>
    </location>
</feature>
<comment type="caution">
    <text evidence="4">The sequence shown here is derived from an EMBL/GenBank/DDBJ whole genome shotgun (WGS) entry which is preliminary data.</text>
</comment>
<dbReference type="PROSITE" id="PS51257">
    <property type="entry name" value="PROKAR_LIPOPROTEIN"/>
    <property type="match status" value="1"/>
</dbReference>
<evidence type="ECO:0000256" key="1">
    <source>
        <dbReference type="SAM" id="MobiDB-lite"/>
    </source>
</evidence>
<gene>
    <name evidence="4" type="ORF">A5844_002670</name>
</gene>
<feature type="chain" id="PRO_5039471190" evidence="2">
    <location>
        <begin position="22"/>
        <end position="312"/>
    </location>
</feature>
<organism evidence="4 5">
    <name type="scientific">Candidatus Enterococcus wittei</name>
    <dbReference type="NCBI Taxonomy" id="1987383"/>
    <lineage>
        <taxon>Bacteria</taxon>
        <taxon>Bacillati</taxon>
        <taxon>Bacillota</taxon>
        <taxon>Bacilli</taxon>
        <taxon>Lactobacillales</taxon>
        <taxon>Enterococcaceae</taxon>
        <taxon>Enterococcus</taxon>
    </lineage>
</organism>